<feature type="compositionally biased region" description="Low complexity" evidence="1">
    <location>
        <begin position="61"/>
        <end position="73"/>
    </location>
</feature>
<feature type="region of interest" description="Disordered" evidence="1">
    <location>
        <begin position="51"/>
        <end position="74"/>
    </location>
</feature>
<keyword evidence="3" id="KW-1185">Reference proteome</keyword>
<organism evidence="2 3">
    <name type="scientific">Desulfovibrio fairfieldensis</name>
    <dbReference type="NCBI Taxonomy" id="44742"/>
    <lineage>
        <taxon>Bacteria</taxon>
        <taxon>Pseudomonadati</taxon>
        <taxon>Thermodesulfobacteriota</taxon>
        <taxon>Desulfovibrionia</taxon>
        <taxon>Desulfovibrionales</taxon>
        <taxon>Desulfovibrionaceae</taxon>
        <taxon>Desulfovibrio</taxon>
    </lineage>
</organism>
<dbReference type="KEGG" id="dfi:AXF13_13425"/>
<dbReference type="EMBL" id="CP014229">
    <property type="protein sequence ID" value="AMD91040.1"/>
    <property type="molecule type" value="Genomic_DNA"/>
</dbReference>
<proteinExistence type="predicted"/>
<evidence type="ECO:0000256" key="1">
    <source>
        <dbReference type="SAM" id="MobiDB-lite"/>
    </source>
</evidence>
<dbReference type="STRING" id="44742.AXF13_13425"/>
<dbReference type="Proteomes" id="UP000069241">
    <property type="component" value="Chromosome"/>
</dbReference>
<dbReference type="RefSeq" id="WP_062253991.1">
    <property type="nucleotide sequence ID" value="NZ_CP014229.1"/>
</dbReference>
<name>A0A109W4W3_9BACT</name>
<reference evidence="3" key="1">
    <citation type="submission" date="2016-02" db="EMBL/GenBank/DDBJ databases">
        <authorList>
            <person name="Holder M.E."/>
            <person name="Ajami N.J."/>
            <person name="Petrosino J.F."/>
        </authorList>
    </citation>
    <scope>NUCLEOTIDE SEQUENCE [LARGE SCALE GENOMIC DNA]</scope>
    <source>
        <strain evidence="3">CCUG 45958</strain>
    </source>
</reference>
<sequence>MSSSSPSARRSRPQFAPPDAASPDFSCSHFTDLAEKLQQAAQALLVFAAKEQPEPAQRDTAAAASPKAAGPAGEVPHELRCYRVPSYMLKYEEETLAAHKAEDLSGLLDKVHDDLYVTAYLMEHFEDGEDIDGFTVQLIGDRLQTSVHVLSKVCSVLADFRPAEAPLTA</sequence>
<dbReference type="AlphaFoldDB" id="A0A109W4W3"/>
<feature type="region of interest" description="Disordered" evidence="1">
    <location>
        <begin position="1"/>
        <end position="23"/>
    </location>
</feature>
<accession>A0A109W4W3</accession>
<gene>
    <name evidence="2" type="ORF">AXF13_13425</name>
</gene>
<protein>
    <submittedName>
        <fullName evidence="2">Uncharacterized protein</fullName>
    </submittedName>
</protein>
<evidence type="ECO:0000313" key="2">
    <source>
        <dbReference type="EMBL" id="AMD91040.1"/>
    </source>
</evidence>
<evidence type="ECO:0000313" key="3">
    <source>
        <dbReference type="Proteomes" id="UP000069241"/>
    </source>
</evidence>